<sequence length="166" mass="18587">MLWKKIQVGKPTSSGRRSQGIFRSSVTPKRVLSMKAHRKVLGLIIALGVISVALVALAQETTAPAPIRQPKQLRWDEEAEQTLGMGRGLGRQLMTQEEWEEHRQKMRTMTPEEREKYRQDHHQKMMERAKERGISIPETPGPRGRMGGRGMGGHGMGKGQGGGRGR</sequence>
<accession>A0A932FVY2</accession>
<dbReference type="EMBL" id="JACPRF010000074">
    <property type="protein sequence ID" value="MBI2875742.1"/>
    <property type="molecule type" value="Genomic_DNA"/>
</dbReference>
<evidence type="ECO:0000313" key="2">
    <source>
        <dbReference type="EMBL" id="MBI2875742.1"/>
    </source>
</evidence>
<protein>
    <submittedName>
        <fullName evidence="2">Uncharacterized protein</fullName>
    </submittedName>
</protein>
<feature type="region of interest" description="Disordered" evidence="1">
    <location>
        <begin position="126"/>
        <end position="166"/>
    </location>
</feature>
<dbReference type="Proteomes" id="UP000769766">
    <property type="component" value="Unassembled WGS sequence"/>
</dbReference>
<evidence type="ECO:0000313" key="3">
    <source>
        <dbReference type="Proteomes" id="UP000769766"/>
    </source>
</evidence>
<dbReference type="AlphaFoldDB" id="A0A932FVY2"/>
<feature type="compositionally biased region" description="Polar residues" evidence="1">
    <location>
        <begin position="10"/>
        <end position="20"/>
    </location>
</feature>
<name>A0A932FVY2_UNCTE</name>
<gene>
    <name evidence="2" type="ORF">HYY20_02545</name>
</gene>
<proteinExistence type="predicted"/>
<reference evidence="2" key="1">
    <citation type="submission" date="2020-07" db="EMBL/GenBank/DDBJ databases">
        <title>Huge and variable diversity of episymbiotic CPR bacteria and DPANN archaea in groundwater ecosystems.</title>
        <authorList>
            <person name="He C.Y."/>
            <person name="Keren R."/>
            <person name="Whittaker M."/>
            <person name="Farag I.F."/>
            <person name="Doudna J."/>
            <person name="Cate J.H.D."/>
            <person name="Banfield J.F."/>
        </authorList>
    </citation>
    <scope>NUCLEOTIDE SEQUENCE</scope>
    <source>
        <strain evidence="2">NC_groundwater_672_Ag_B-0.1um_62_36</strain>
    </source>
</reference>
<feature type="compositionally biased region" description="Gly residues" evidence="1">
    <location>
        <begin position="144"/>
        <end position="166"/>
    </location>
</feature>
<evidence type="ECO:0000256" key="1">
    <source>
        <dbReference type="SAM" id="MobiDB-lite"/>
    </source>
</evidence>
<feature type="region of interest" description="Disordered" evidence="1">
    <location>
        <begin position="1"/>
        <end position="20"/>
    </location>
</feature>
<organism evidence="2 3">
    <name type="scientific">Tectimicrobiota bacterium</name>
    <dbReference type="NCBI Taxonomy" id="2528274"/>
    <lineage>
        <taxon>Bacteria</taxon>
        <taxon>Pseudomonadati</taxon>
        <taxon>Nitrospinota/Tectimicrobiota group</taxon>
        <taxon>Candidatus Tectimicrobiota</taxon>
    </lineage>
</organism>
<comment type="caution">
    <text evidence="2">The sequence shown here is derived from an EMBL/GenBank/DDBJ whole genome shotgun (WGS) entry which is preliminary data.</text>
</comment>